<reference evidence="3" key="1">
    <citation type="journal article" date="2014" name="Int. J. Syst. Evol. Microbiol.">
        <title>Complete genome of a new Firmicutes species belonging to the dominant human colonic microbiota ('Ruminococcus bicirculans') reveals two chromosomes and a selective capacity to utilize plant glucans.</title>
        <authorList>
            <consortium name="NISC Comparative Sequencing Program"/>
            <person name="Wegmann U."/>
            <person name="Louis P."/>
            <person name="Goesmann A."/>
            <person name="Henrissat B."/>
            <person name="Duncan S.H."/>
            <person name="Flint H.J."/>
        </authorList>
    </citation>
    <scope>NUCLEOTIDE SEQUENCE</scope>
    <source>
        <strain evidence="3">NBRC 107715</strain>
    </source>
</reference>
<dbReference type="Proteomes" id="UP001156856">
    <property type="component" value="Unassembled WGS sequence"/>
</dbReference>
<comment type="caution">
    <text evidence="2">The sequence shown here is derived from an EMBL/GenBank/DDBJ whole genome shotgun (WGS) entry which is preliminary data.</text>
</comment>
<feature type="region of interest" description="Disordered" evidence="1">
    <location>
        <begin position="1"/>
        <end position="82"/>
    </location>
</feature>
<evidence type="ECO:0000313" key="4">
    <source>
        <dbReference type="Proteomes" id="UP000321960"/>
    </source>
</evidence>
<evidence type="ECO:0000313" key="3">
    <source>
        <dbReference type="EMBL" id="GLS63392.1"/>
    </source>
</evidence>
<proteinExistence type="predicted"/>
<evidence type="ECO:0000313" key="5">
    <source>
        <dbReference type="Proteomes" id="UP001156856"/>
    </source>
</evidence>
<evidence type="ECO:0000313" key="2">
    <source>
        <dbReference type="EMBL" id="GEP03403.1"/>
    </source>
</evidence>
<reference evidence="2 4" key="3">
    <citation type="submission" date="2019-07" db="EMBL/GenBank/DDBJ databases">
        <title>Whole genome shotgun sequence of Methylobacterium oxalidis NBRC 107715.</title>
        <authorList>
            <person name="Hosoyama A."/>
            <person name="Uohara A."/>
            <person name="Ohji S."/>
            <person name="Ichikawa N."/>
        </authorList>
    </citation>
    <scope>NUCLEOTIDE SEQUENCE [LARGE SCALE GENOMIC DNA]</scope>
    <source>
        <strain evidence="2 4">NBRC 107715</strain>
    </source>
</reference>
<dbReference type="AlphaFoldDB" id="A0A512J0H1"/>
<feature type="compositionally biased region" description="Basic residues" evidence="1">
    <location>
        <begin position="1"/>
        <end position="12"/>
    </location>
</feature>
<reference evidence="3" key="4">
    <citation type="submission" date="2023-01" db="EMBL/GenBank/DDBJ databases">
        <title>Draft genome sequence of Methylobacterium oxalidis strain NBRC 107715.</title>
        <authorList>
            <person name="Sun Q."/>
            <person name="Mori K."/>
        </authorList>
    </citation>
    <scope>NUCLEOTIDE SEQUENCE</scope>
    <source>
        <strain evidence="3">NBRC 107715</strain>
    </source>
</reference>
<dbReference type="EMBL" id="BSPK01000021">
    <property type="protein sequence ID" value="GLS63392.1"/>
    <property type="molecule type" value="Genomic_DNA"/>
</dbReference>
<name>A0A512J0H1_9HYPH</name>
<keyword evidence="5" id="KW-1185">Reference proteome</keyword>
<dbReference type="Proteomes" id="UP000321960">
    <property type="component" value="Unassembled WGS sequence"/>
</dbReference>
<dbReference type="EMBL" id="BJZU01000021">
    <property type="protein sequence ID" value="GEP03403.1"/>
    <property type="molecule type" value="Genomic_DNA"/>
</dbReference>
<reference evidence="5" key="2">
    <citation type="journal article" date="2019" name="Int. J. Syst. Evol. Microbiol.">
        <title>The Global Catalogue of Microorganisms (GCM) 10K type strain sequencing project: providing services to taxonomists for standard genome sequencing and annotation.</title>
        <authorList>
            <consortium name="The Broad Institute Genomics Platform"/>
            <consortium name="The Broad Institute Genome Sequencing Center for Infectious Disease"/>
            <person name="Wu L."/>
            <person name="Ma J."/>
        </authorList>
    </citation>
    <scope>NUCLEOTIDE SEQUENCE [LARGE SCALE GENOMIC DNA]</scope>
    <source>
        <strain evidence="5">NBRC 107715</strain>
    </source>
</reference>
<organism evidence="2 4">
    <name type="scientific">Methylobacterium oxalidis</name>
    <dbReference type="NCBI Taxonomy" id="944322"/>
    <lineage>
        <taxon>Bacteria</taxon>
        <taxon>Pseudomonadati</taxon>
        <taxon>Pseudomonadota</taxon>
        <taxon>Alphaproteobacteria</taxon>
        <taxon>Hyphomicrobiales</taxon>
        <taxon>Methylobacteriaceae</taxon>
        <taxon>Methylobacterium</taxon>
    </lineage>
</organism>
<feature type="compositionally biased region" description="Basic and acidic residues" evidence="1">
    <location>
        <begin position="13"/>
        <end position="36"/>
    </location>
</feature>
<sequence length="82" mass="9146">MHARGGRGSGHRRQGEAENRKEREQPPEGEPGRHESTMPVFRVVRKVDGRQAAPSHGGKVKGSGRRDRIGGPRTVRRGRQYP</sequence>
<accession>A0A512J0H1</accession>
<evidence type="ECO:0000256" key="1">
    <source>
        <dbReference type="SAM" id="MobiDB-lite"/>
    </source>
</evidence>
<gene>
    <name evidence="3" type="ORF">GCM10007888_17730</name>
    <name evidence="2" type="ORF">MOX02_14410</name>
</gene>
<protein>
    <submittedName>
        <fullName evidence="2">Uncharacterized protein</fullName>
    </submittedName>
</protein>